<dbReference type="EMBL" id="GEZM01099043">
    <property type="protein sequence ID" value="JAV53536.1"/>
    <property type="molecule type" value="Transcribed_RNA"/>
</dbReference>
<dbReference type="PROSITE" id="PS50181">
    <property type="entry name" value="FBOX"/>
    <property type="match status" value="1"/>
</dbReference>
<dbReference type="InterPro" id="IPR001810">
    <property type="entry name" value="F-box_dom"/>
</dbReference>
<dbReference type="AlphaFoldDB" id="A0A1Y1K2B6"/>
<organism evidence="2">
    <name type="scientific">Photinus pyralis</name>
    <name type="common">Common eastern firefly</name>
    <name type="synonym">Lampyris pyralis</name>
    <dbReference type="NCBI Taxonomy" id="7054"/>
    <lineage>
        <taxon>Eukaryota</taxon>
        <taxon>Metazoa</taxon>
        <taxon>Ecdysozoa</taxon>
        <taxon>Arthropoda</taxon>
        <taxon>Hexapoda</taxon>
        <taxon>Insecta</taxon>
        <taxon>Pterygota</taxon>
        <taxon>Neoptera</taxon>
        <taxon>Endopterygota</taxon>
        <taxon>Coleoptera</taxon>
        <taxon>Polyphaga</taxon>
        <taxon>Elateriformia</taxon>
        <taxon>Elateroidea</taxon>
        <taxon>Lampyridae</taxon>
        <taxon>Lampyrinae</taxon>
        <taxon>Photinus</taxon>
    </lineage>
</organism>
<evidence type="ECO:0000313" key="2">
    <source>
        <dbReference type="EMBL" id="JAV53536.1"/>
    </source>
</evidence>
<dbReference type="PANTHER" id="PTHR13318:SF190">
    <property type="entry name" value="PARTNER OF PAIRED, ISOFORM B"/>
    <property type="match status" value="1"/>
</dbReference>
<dbReference type="Pfam" id="PF12937">
    <property type="entry name" value="F-box-like"/>
    <property type="match status" value="1"/>
</dbReference>
<dbReference type="InterPro" id="IPR032675">
    <property type="entry name" value="LRR_dom_sf"/>
</dbReference>
<sequence length="362" mass="41566">MDSDDEPLSKKFKLSTRPSVEEIPTHSFNIANLPHLTLVNVLKYLDFKTVCMCATLCRSLYEASTDTSLYKNITLKHTMSKGQLKAYLLRVSRPRSLSIEYKWYDKRQQSEDYTEFNEYIILALKSFGQYLTSLNVESCRTEEVLSYLSECSNLQRVKFMRCKASFEPLPRITGLTHIYFLCSDIPNAVLLDTLKVNRNLKSISLCDNINLYVNGIAEVIGEYNQNVEKVKFCENRHMRAKGLKGLARCNKLRILELTGGPYHCDPEDSLQQMAAGCPLLERLVIYGWKGINDDNLMPVLQCCTQLKNLDLRGIDITIKSCREAALSLPLLKTMDVYKCSRIKKGQILKLQQEFQEIDFAIY</sequence>
<dbReference type="SUPFAM" id="SSF52047">
    <property type="entry name" value="RNI-like"/>
    <property type="match status" value="1"/>
</dbReference>
<dbReference type="InterPro" id="IPR036047">
    <property type="entry name" value="F-box-like_dom_sf"/>
</dbReference>
<reference evidence="2" key="1">
    <citation type="journal article" date="2016" name="Sci. Rep.">
        <title>Molecular characterization of firefly nuptial gifts: a multi-omics approach sheds light on postcopulatory sexual selection.</title>
        <authorList>
            <person name="Al-Wathiqui N."/>
            <person name="Fallon T.R."/>
            <person name="South A."/>
            <person name="Weng J.K."/>
            <person name="Lewis S.M."/>
        </authorList>
    </citation>
    <scope>NUCLEOTIDE SEQUENCE</scope>
</reference>
<name>A0A1Y1K2B6_PHOPY</name>
<dbReference type="PANTHER" id="PTHR13318">
    <property type="entry name" value="PARTNER OF PAIRED, ISOFORM B-RELATED"/>
    <property type="match status" value="1"/>
</dbReference>
<accession>A0A1Y1K2B6</accession>
<feature type="domain" description="F-box" evidence="1">
    <location>
        <begin position="27"/>
        <end position="73"/>
    </location>
</feature>
<evidence type="ECO:0000259" key="1">
    <source>
        <dbReference type="PROSITE" id="PS50181"/>
    </source>
</evidence>
<dbReference type="GO" id="GO:0019005">
    <property type="term" value="C:SCF ubiquitin ligase complex"/>
    <property type="evidence" value="ECO:0007669"/>
    <property type="project" value="TreeGrafter"/>
</dbReference>
<dbReference type="Gene3D" id="3.80.10.10">
    <property type="entry name" value="Ribonuclease Inhibitor"/>
    <property type="match status" value="1"/>
</dbReference>
<protein>
    <recommendedName>
        <fullName evidence="1">F-box domain-containing protein</fullName>
    </recommendedName>
</protein>
<dbReference type="GO" id="GO:0031146">
    <property type="term" value="P:SCF-dependent proteasomal ubiquitin-dependent protein catabolic process"/>
    <property type="evidence" value="ECO:0007669"/>
    <property type="project" value="TreeGrafter"/>
</dbReference>
<dbReference type="SUPFAM" id="SSF81383">
    <property type="entry name" value="F-box domain"/>
    <property type="match status" value="1"/>
</dbReference>
<proteinExistence type="predicted"/>